<organism evidence="1 2">
    <name type="scientific">Haloarcula vallismortis tailed virus 1</name>
    <dbReference type="NCBI Taxonomy" id="1262528"/>
    <lineage>
        <taxon>Viruses</taxon>
        <taxon>Duplodnaviria</taxon>
        <taxon>Heunggongvirae</taxon>
        <taxon>Uroviricota</taxon>
        <taxon>Caudoviricetes</taxon>
        <taxon>Thumleimavirales</taxon>
        <taxon>Druskaviridae</taxon>
        <taxon>Tredecimvirus</taxon>
        <taxon>Tredecimvirus thailandense</taxon>
        <taxon>Tredecimvirus HVTV1</taxon>
    </lineage>
</organism>
<sequence length="45" mass="5357">MSDCKDDAAIVRYNYVKTEGALTGPTTRSTWRIFHEEEFWDRWCA</sequence>
<accession>L7TK71</accession>
<evidence type="ECO:0000313" key="2">
    <source>
        <dbReference type="Proteomes" id="UP000011137"/>
    </source>
</evidence>
<dbReference type="Proteomes" id="UP000011137">
    <property type="component" value="Segment"/>
</dbReference>
<dbReference type="KEGG" id="vg:14477251"/>
<name>L7TK71_9CAUD</name>
<reference evidence="1 2" key="1">
    <citation type="journal article" date="2013" name="J. Virol.">
        <title>Insights into head-tailed viruses infecting extremely halophilic archaea.</title>
        <authorList>
            <person name="Pietila M.K."/>
            <person name="Laurinmaki P."/>
            <person name="Russell D.A."/>
            <person name="Ko C.C."/>
            <person name="Jacobs-Sera D."/>
            <person name="Butcher S.J."/>
            <person name="Bamford D.H."/>
            <person name="Hendrix R.W."/>
        </authorList>
    </citation>
    <scope>NUCLEOTIDE SEQUENCE [LARGE SCALE GENOMIC DNA]</scope>
</reference>
<dbReference type="GeneID" id="14477251"/>
<keyword evidence="2" id="KW-1185">Reference proteome</keyword>
<proteinExistence type="predicted"/>
<dbReference type="RefSeq" id="YP_007378914.1">
    <property type="nucleotide sequence ID" value="NC_020158.1"/>
</dbReference>
<gene>
    <name evidence="1" type="primary">8</name>
    <name evidence="1" type="ORF">HVTV1_8</name>
</gene>
<dbReference type="OrthoDB" id="26790at10239"/>
<evidence type="ECO:0000313" key="1">
    <source>
        <dbReference type="EMBL" id="AGC34380.1"/>
    </source>
</evidence>
<protein>
    <submittedName>
        <fullName evidence="1">Uncharacterized protein</fullName>
    </submittedName>
</protein>
<dbReference type="EMBL" id="KC117377">
    <property type="protein sequence ID" value="AGC34380.1"/>
    <property type="molecule type" value="Genomic_DNA"/>
</dbReference>